<evidence type="ECO:0000256" key="2">
    <source>
        <dbReference type="ARBA" id="ARBA00008017"/>
    </source>
</evidence>
<dbReference type="InterPro" id="IPR006685">
    <property type="entry name" value="MscS_channel_2nd"/>
</dbReference>
<dbReference type="PANTHER" id="PTHR30460:SF0">
    <property type="entry name" value="MODERATE CONDUCTANCE MECHANOSENSITIVE CHANNEL YBIO"/>
    <property type="match status" value="1"/>
</dbReference>
<dbReference type="InterPro" id="IPR045276">
    <property type="entry name" value="YbiO_bact"/>
</dbReference>
<dbReference type="Proteomes" id="UP000249099">
    <property type="component" value="Unassembled WGS sequence"/>
</dbReference>
<evidence type="ECO:0000259" key="9">
    <source>
        <dbReference type="Pfam" id="PF21088"/>
    </source>
</evidence>
<dbReference type="InterPro" id="IPR010920">
    <property type="entry name" value="LSM_dom_sf"/>
</dbReference>
<dbReference type="EMBL" id="CP041626">
    <property type="protein sequence ID" value="QDO91255.1"/>
    <property type="molecule type" value="Genomic_DNA"/>
</dbReference>
<feature type="transmembrane region" description="Helical" evidence="7">
    <location>
        <begin position="84"/>
        <end position="106"/>
    </location>
</feature>
<protein>
    <submittedName>
        <fullName evidence="10">Mechanosensitive ion channel family protein</fullName>
    </submittedName>
</protein>
<dbReference type="AlphaFoldDB" id="A0A328KPN5"/>
<dbReference type="InterPro" id="IPR023408">
    <property type="entry name" value="MscS_beta-dom_sf"/>
</dbReference>
<sequence length="295" mass="33288">MNGNSSETLEGNIQEQTNILIEYWNNIDWQHIFFSTVIGIIQIIIVLILYLLAKKIGNRLIKGSFNRQKNRAENPVRVNTVERIIVNIYNAVLVFLAMFSVLEIIGVPVGSLIAGAGVIGLAFSLGAQDFVSDIVNGFMIMMEGQIDIGDQVVIDGTWGTVADTNLKTTQVKGFDGSIYYIPNRKIEMICNRSKGNMRADVHIRLFPDTDTEKVRSIIRQVNKEKFPDYPTIVGEPNIIVHPMENGQASLRVDIFTKPGHEWNIQWDFFEYYISRLSQEGIKLPANTLDITPRAK</sequence>
<dbReference type="Gene3D" id="2.30.30.60">
    <property type="match status" value="1"/>
</dbReference>
<feature type="domain" description="Mechanosensitive ion channel MscS" evidence="8">
    <location>
        <begin position="129"/>
        <end position="193"/>
    </location>
</feature>
<keyword evidence="3" id="KW-1003">Cell membrane</keyword>
<evidence type="ECO:0000256" key="3">
    <source>
        <dbReference type="ARBA" id="ARBA00022475"/>
    </source>
</evidence>
<accession>A0A328KPN5</accession>
<evidence type="ECO:0000256" key="6">
    <source>
        <dbReference type="ARBA" id="ARBA00023136"/>
    </source>
</evidence>
<feature type="transmembrane region" description="Helical" evidence="7">
    <location>
        <begin position="112"/>
        <end position="131"/>
    </location>
</feature>
<keyword evidence="6 7" id="KW-0472">Membrane</keyword>
<name>A0A328KPN5_9LACT</name>
<dbReference type="Pfam" id="PF21088">
    <property type="entry name" value="MS_channel_1st"/>
    <property type="match status" value="1"/>
</dbReference>
<dbReference type="Proteomes" id="UP000315953">
    <property type="component" value="Chromosome"/>
</dbReference>
<dbReference type="InterPro" id="IPR011014">
    <property type="entry name" value="MscS_channel_TM-2"/>
</dbReference>
<evidence type="ECO:0000256" key="1">
    <source>
        <dbReference type="ARBA" id="ARBA00004651"/>
    </source>
</evidence>
<dbReference type="Pfam" id="PF00924">
    <property type="entry name" value="MS_channel_2nd"/>
    <property type="match status" value="1"/>
</dbReference>
<dbReference type="Gene3D" id="1.10.287.1260">
    <property type="match status" value="1"/>
</dbReference>
<dbReference type="Gene3D" id="3.30.70.100">
    <property type="match status" value="1"/>
</dbReference>
<evidence type="ECO:0000256" key="4">
    <source>
        <dbReference type="ARBA" id="ARBA00022692"/>
    </source>
</evidence>
<evidence type="ECO:0000256" key="5">
    <source>
        <dbReference type="ARBA" id="ARBA00022989"/>
    </source>
</evidence>
<reference evidence="11 12" key="1">
    <citation type="submission" date="2017-03" db="EMBL/GenBank/DDBJ databases">
        <title>wgs assembly of Dolosigranulum pigrum KPL CDC strains.</title>
        <authorList>
            <person name="Brugger S.D."/>
            <person name="Pettigrew M."/>
            <person name="Kong Y."/>
            <person name="Lemon K.P."/>
        </authorList>
    </citation>
    <scope>NUCLEOTIDE SEQUENCE [LARGE SCALE GENOMIC DNA]</scope>
    <source>
        <strain evidence="11 12">KPL1931_CDC4294-98</strain>
    </source>
</reference>
<proteinExistence type="inferred from homology"/>
<evidence type="ECO:0000313" key="11">
    <source>
        <dbReference type="EMBL" id="RAN62916.1"/>
    </source>
</evidence>
<dbReference type="SUPFAM" id="SSF50182">
    <property type="entry name" value="Sm-like ribonucleoproteins"/>
    <property type="match status" value="1"/>
</dbReference>
<evidence type="ECO:0000313" key="12">
    <source>
        <dbReference type="Proteomes" id="UP000249099"/>
    </source>
</evidence>
<evidence type="ECO:0000256" key="7">
    <source>
        <dbReference type="SAM" id="Phobius"/>
    </source>
</evidence>
<evidence type="ECO:0000259" key="8">
    <source>
        <dbReference type="Pfam" id="PF00924"/>
    </source>
</evidence>
<feature type="transmembrane region" description="Helical" evidence="7">
    <location>
        <begin position="32"/>
        <end position="53"/>
    </location>
</feature>
<dbReference type="InterPro" id="IPR049142">
    <property type="entry name" value="MS_channel_1st"/>
</dbReference>
<dbReference type="SUPFAM" id="SSF82861">
    <property type="entry name" value="Mechanosensitive channel protein MscS (YggB), transmembrane region"/>
    <property type="match status" value="1"/>
</dbReference>
<comment type="similarity">
    <text evidence="2">Belongs to the MscS (TC 1.A.23) family.</text>
</comment>
<dbReference type="KEGG" id="dpm:FNV33_03990"/>
<dbReference type="GO" id="GO:0005886">
    <property type="term" value="C:plasma membrane"/>
    <property type="evidence" value="ECO:0007669"/>
    <property type="project" value="UniProtKB-SubCell"/>
</dbReference>
<feature type="domain" description="Mechanosensitive ion channel transmembrane helices 2/3" evidence="9">
    <location>
        <begin position="89"/>
        <end position="128"/>
    </location>
</feature>
<dbReference type="SUPFAM" id="SSF82689">
    <property type="entry name" value="Mechanosensitive channel protein MscS (YggB), C-terminal domain"/>
    <property type="match status" value="1"/>
</dbReference>
<comment type="subcellular location">
    <subcellularLocation>
        <location evidence="1">Cell membrane</location>
        <topology evidence="1">Multi-pass membrane protein</topology>
    </subcellularLocation>
</comment>
<dbReference type="InterPro" id="IPR011066">
    <property type="entry name" value="MscS_channel_C_sf"/>
</dbReference>
<keyword evidence="4 7" id="KW-0812">Transmembrane</keyword>
<dbReference type="EMBL" id="NAQV01000019">
    <property type="protein sequence ID" value="RAN62916.1"/>
    <property type="molecule type" value="Genomic_DNA"/>
</dbReference>
<gene>
    <name evidence="11" type="ORF">B8A44_06610</name>
    <name evidence="10" type="ORF">FNV33_03990</name>
</gene>
<reference evidence="10 13" key="2">
    <citation type="submission" date="2019-07" db="EMBL/GenBank/DDBJ databases">
        <title>Genome assembly of a nasal isolate of Dolosigranulum pigrum from a chronic sinusitis patient.</title>
        <authorList>
            <person name="Baig S."/>
            <person name="Overballe-Petersen S."/>
            <person name="Kaspar U."/>
            <person name="Rendboe A."/>
            <person name="de Man T."/>
            <person name="Liu C."/>
            <person name="Price L.B."/>
            <person name="Stegger M."/>
            <person name="Becker K."/>
            <person name="Skytt Andersen P."/>
        </authorList>
    </citation>
    <scope>NUCLEOTIDE SEQUENCE [LARGE SCALE GENOMIC DNA]</scope>
    <source>
        <strain evidence="10 13">83VPs-KB5</strain>
    </source>
</reference>
<organism evidence="11 12">
    <name type="scientific">Dolosigranulum pigrum</name>
    <dbReference type="NCBI Taxonomy" id="29394"/>
    <lineage>
        <taxon>Bacteria</taxon>
        <taxon>Bacillati</taxon>
        <taxon>Bacillota</taxon>
        <taxon>Bacilli</taxon>
        <taxon>Lactobacillales</taxon>
        <taxon>Carnobacteriaceae</taxon>
        <taxon>Dolosigranulum</taxon>
    </lineage>
</organism>
<evidence type="ECO:0000313" key="13">
    <source>
        <dbReference type="Proteomes" id="UP000315953"/>
    </source>
</evidence>
<dbReference type="RefSeq" id="WP_004636466.1">
    <property type="nucleotide sequence ID" value="NZ_CAJHJL010000001.1"/>
</dbReference>
<dbReference type="GO" id="GO:0008381">
    <property type="term" value="F:mechanosensitive monoatomic ion channel activity"/>
    <property type="evidence" value="ECO:0007669"/>
    <property type="project" value="InterPro"/>
</dbReference>
<keyword evidence="5 7" id="KW-1133">Transmembrane helix</keyword>
<evidence type="ECO:0000313" key="10">
    <source>
        <dbReference type="EMBL" id="QDO91255.1"/>
    </source>
</evidence>
<dbReference type="GeneID" id="42694692"/>
<dbReference type="PANTHER" id="PTHR30460">
    <property type="entry name" value="MODERATE CONDUCTANCE MECHANOSENSITIVE CHANNEL YBIO"/>
    <property type="match status" value="1"/>
</dbReference>